<reference evidence="2" key="2">
    <citation type="journal article" date="2021" name="PeerJ">
        <title>Extensive microbial diversity within the chicken gut microbiome revealed by metagenomics and culture.</title>
        <authorList>
            <person name="Gilroy R."/>
            <person name="Ravi A."/>
            <person name="Getino M."/>
            <person name="Pursley I."/>
            <person name="Horton D.L."/>
            <person name="Alikhan N.F."/>
            <person name="Baker D."/>
            <person name="Gharbi K."/>
            <person name="Hall N."/>
            <person name="Watson M."/>
            <person name="Adriaenssens E.M."/>
            <person name="Foster-Nyarko E."/>
            <person name="Jarju S."/>
            <person name="Secka A."/>
            <person name="Antonio M."/>
            <person name="Oren A."/>
            <person name="Chaudhuri R.R."/>
            <person name="La Ragione R."/>
            <person name="Hildebrand F."/>
            <person name="Pallen M.J."/>
        </authorList>
    </citation>
    <scope>NUCLEOTIDE SEQUENCE</scope>
    <source>
        <strain evidence="2">ChiGjej1B1-1684</strain>
    </source>
</reference>
<gene>
    <name evidence="2" type="ORF">IAD22_00625</name>
</gene>
<evidence type="ECO:0000256" key="1">
    <source>
        <dbReference type="SAM" id="SignalP"/>
    </source>
</evidence>
<evidence type="ECO:0000313" key="2">
    <source>
        <dbReference type="EMBL" id="HIU49508.1"/>
    </source>
</evidence>
<accession>A0A9D1S7P6</accession>
<dbReference type="InterPro" id="IPR025648">
    <property type="entry name" value="DUF4358"/>
</dbReference>
<organism evidence="2 3">
    <name type="scientific">Candidatus Limousia pullorum</name>
    <dbReference type="NCBI Taxonomy" id="2840860"/>
    <lineage>
        <taxon>Bacteria</taxon>
        <taxon>Bacillati</taxon>
        <taxon>Bacillota</taxon>
        <taxon>Clostridia</taxon>
        <taxon>Eubacteriales</taxon>
        <taxon>Oscillospiraceae</taxon>
        <taxon>Oscillospiraceae incertae sedis</taxon>
        <taxon>Candidatus Limousia</taxon>
    </lineage>
</organism>
<sequence>MKKVFSVMLAVLMTAALALSFSGCGGNSQQETKDIDLEKLHQDVIAAYGEGYTANMAIDAATLETVYGISEDLYDECIAETAMISAQTDFFIALKAKDGKAEEMKTALEKAKEAIVASAFYPANQVKVQSTQVIVHGDYGFVFVLGYPENLNEEDEEAMRAAYDAENQKAADVIESYFK</sequence>
<proteinExistence type="predicted"/>
<protein>
    <submittedName>
        <fullName evidence="2">DUF4358 domain-containing protein</fullName>
    </submittedName>
</protein>
<name>A0A9D1S7P6_9FIRM</name>
<dbReference type="Pfam" id="PF14270">
    <property type="entry name" value="DUF4358"/>
    <property type="match status" value="1"/>
</dbReference>
<evidence type="ECO:0000313" key="3">
    <source>
        <dbReference type="Proteomes" id="UP000824118"/>
    </source>
</evidence>
<feature type="chain" id="PRO_5039214966" evidence="1">
    <location>
        <begin position="19"/>
        <end position="179"/>
    </location>
</feature>
<feature type="signal peptide" evidence="1">
    <location>
        <begin position="1"/>
        <end position="18"/>
    </location>
</feature>
<reference evidence="2" key="1">
    <citation type="submission" date="2020-10" db="EMBL/GenBank/DDBJ databases">
        <authorList>
            <person name="Gilroy R."/>
        </authorList>
    </citation>
    <scope>NUCLEOTIDE SEQUENCE</scope>
    <source>
        <strain evidence="2">ChiGjej1B1-1684</strain>
    </source>
</reference>
<comment type="caution">
    <text evidence="2">The sequence shown here is derived from an EMBL/GenBank/DDBJ whole genome shotgun (WGS) entry which is preliminary data.</text>
</comment>
<dbReference type="PROSITE" id="PS51257">
    <property type="entry name" value="PROKAR_LIPOPROTEIN"/>
    <property type="match status" value="1"/>
</dbReference>
<dbReference type="AlphaFoldDB" id="A0A9D1S7P6"/>
<dbReference type="Proteomes" id="UP000824118">
    <property type="component" value="Unassembled WGS sequence"/>
</dbReference>
<dbReference type="EMBL" id="DVNG01000007">
    <property type="protein sequence ID" value="HIU49508.1"/>
    <property type="molecule type" value="Genomic_DNA"/>
</dbReference>
<keyword evidence="1" id="KW-0732">Signal</keyword>